<feature type="transmembrane region" description="Helical" evidence="8">
    <location>
        <begin position="102"/>
        <end position="121"/>
    </location>
</feature>
<reference evidence="9 10" key="1">
    <citation type="journal article" date="2012" name="J. Bacteriol.">
        <title>Genome of Bacillus macauensis ZFHKF-1, a Long-Chain-Forming Bacterium.</title>
        <authorList>
            <person name="Cai L."/>
            <person name="Zhang T."/>
        </authorList>
    </citation>
    <scope>NUCLEOTIDE SEQUENCE [LARGE SCALE GENOMIC DNA]</scope>
    <source>
        <strain evidence="9 10">ZFHKF-1</strain>
    </source>
</reference>
<keyword evidence="3" id="KW-0813">Transport</keyword>
<evidence type="ECO:0000313" key="10">
    <source>
        <dbReference type="Proteomes" id="UP000004080"/>
    </source>
</evidence>
<organism evidence="9 10">
    <name type="scientific">Fictibacillus macauensis ZFHKF-1</name>
    <dbReference type="NCBI Taxonomy" id="1196324"/>
    <lineage>
        <taxon>Bacteria</taxon>
        <taxon>Bacillati</taxon>
        <taxon>Bacillota</taxon>
        <taxon>Bacilli</taxon>
        <taxon>Bacillales</taxon>
        <taxon>Fictibacillaceae</taxon>
        <taxon>Fictibacillus</taxon>
    </lineage>
</organism>
<sequence>MAGVCMNGIIRSTKGKAILLISLLFILLASMIASIVFGYTETSFQTAWNALFHFNGSTAHLIIQNTRLPRALIGTAVGISLALAGVLLQAITRNPIASTDVFGLNAGAGFFIVSAVTLFNVSSLQSFMWLSFAGAALTGIGVYALGSAGRGGLTPIKMTLAGAVLAAMFASLTQGLLVANEKALDEVLFWLAGSIQGRKLEWLLDVLPYMGAAWLLSFLLYSQLNLFSLGEDVAKSVGQRTVLFKWLAGLCIVILAGSSVAVAGPISFIGIIVPHFARYFVGYDHRYVLPVSALFGGILLNIADLSARYIIMPEEVPVGVMTAIIGTPIFIYIARKGTFK</sequence>
<evidence type="ECO:0000256" key="3">
    <source>
        <dbReference type="ARBA" id="ARBA00022448"/>
    </source>
</evidence>
<comment type="caution">
    <text evidence="9">The sequence shown here is derived from an EMBL/GenBank/DDBJ whole genome shotgun (WGS) entry which is preliminary data.</text>
</comment>
<evidence type="ECO:0000256" key="2">
    <source>
        <dbReference type="ARBA" id="ARBA00007935"/>
    </source>
</evidence>
<feature type="transmembrane region" description="Helical" evidence="8">
    <location>
        <begin position="127"/>
        <end position="146"/>
    </location>
</feature>
<keyword evidence="7 8" id="KW-0472">Membrane</keyword>
<evidence type="ECO:0000256" key="5">
    <source>
        <dbReference type="ARBA" id="ARBA00022692"/>
    </source>
</evidence>
<evidence type="ECO:0000256" key="8">
    <source>
        <dbReference type="SAM" id="Phobius"/>
    </source>
</evidence>
<dbReference type="Pfam" id="PF01032">
    <property type="entry name" value="FecCD"/>
    <property type="match status" value="1"/>
</dbReference>
<dbReference type="InterPro" id="IPR037294">
    <property type="entry name" value="ABC_BtuC-like"/>
</dbReference>
<dbReference type="PANTHER" id="PTHR30472">
    <property type="entry name" value="FERRIC ENTEROBACTIN TRANSPORT SYSTEM PERMEASE PROTEIN"/>
    <property type="match status" value="1"/>
</dbReference>
<keyword evidence="5 8" id="KW-0812">Transmembrane</keyword>
<proteinExistence type="inferred from homology"/>
<evidence type="ECO:0000256" key="4">
    <source>
        <dbReference type="ARBA" id="ARBA00022475"/>
    </source>
</evidence>
<dbReference type="PANTHER" id="PTHR30472:SF65">
    <property type="entry name" value="SIDEROPHORE TRANSPORT SYSTEM PERMEASE PROTEIN YFIZ-RELATED"/>
    <property type="match status" value="1"/>
</dbReference>
<dbReference type="GO" id="GO:0022857">
    <property type="term" value="F:transmembrane transporter activity"/>
    <property type="evidence" value="ECO:0007669"/>
    <property type="project" value="InterPro"/>
</dbReference>
<comment type="similarity">
    <text evidence="2">Belongs to the binding-protein-dependent transport system permease family. FecCD subfamily.</text>
</comment>
<accession>I8AKC0</accession>
<protein>
    <submittedName>
        <fullName evidence="9">Uncharacterized protein</fullName>
    </submittedName>
</protein>
<dbReference type="InterPro" id="IPR000522">
    <property type="entry name" value="ABC_transptr_permease_BtuC"/>
</dbReference>
<gene>
    <name evidence="9" type="ORF">A374_05016</name>
</gene>
<feature type="transmembrane region" description="Helical" evidence="8">
    <location>
        <begin position="17"/>
        <end position="39"/>
    </location>
</feature>
<dbReference type="CDD" id="cd06550">
    <property type="entry name" value="TM_ABC_iron-siderophores_like"/>
    <property type="match status" value="1"/>
</dbReference>
<evidence type="ECO:0000313" key="9">
    <source>
        <dbReference type="EMBL" id="EIT86297.1"/>
    </source>
</evidence>
<dbReference type="GO" id="GO:0033214">
    <property type="term" value="P:siderophore-iron import into cell"/>
    <property type="evidence" value="ECO:0007669"/>
    <property type="project" value="TreeGrafter"/>
</dbReference>
<dbReference type="SUPFAM" id="SSF81345">
    <property type="entry name" value="ABC transporter involved in vitamin B12 uptake, BtuC"/>
    <property type="match status" value="1"/>
</dbReference>
<dbReference type="EMBL" id="AKKV01000021">
    <property type="protein sequence ID" value="EIT86297.1"/>
    <property type="molecule type" value="Genomic_DNA"/>
</dbReference>
<feature type="transmembrane region" description="Helical" evidence="8">
    <location>
        <begin position="71"/>
        <end position="90"/>
    </location>
</feature>
<feature type="transmembrane region" description="Helical" evidence="8">
    <location>
        <begin position="247"/>
        <end position="273"/>
    </location>
</feature>
<comment type="subcellular location">
    <subcellularLocation>
        <location evidence="1">Cell membrane</location>
        <topology evidence="1">Multi-pass membrane protein</topology>
    </subcellularLocation>
</comment>
<dbReference type="STRING" id="1196324.A374_05016"/>
<evidence type="ECO:0000256" key="6">
    <source>
        <dbReference type="ARBA" id="ARBA00022989"/>
    </source>
</evidence>
<feature type="transmembrane region" description="Helical" evidence="8">
    <location>
        <begin position="206"/>
        <end position="227"/>
    </location>
</feature>
<dbReference type="GO" id="GO:0005886">
    <property type="term" value="C:plasma membrane"/>
    <property type="evidence" value="ECO:0007669"/>
    <property type="project" value="UniProtKB-SubCell"/>
</dbReference>
<dbReference type="eggNOG" id="COG0609">
    <property type="taxonomic scope" value="Bacteria"/>
</dbReference>
<dbReference type="AlphaFoldDB" id="I8AKC0"/>
<dbReference type="PATRIC" id="fig|1196324.3.peg.1017"/>
<keyword evidence="6 8" id="KW-1133">Transmembrane helix</keyword>
<name>I8AKC0_9BACL</name>
<feature type="transmembrane region" description="Helical" evidence="8">
    <location>
        <begin position="158"/>
        <end position="179"/>
    </location>
</feature>
<feature type="transmembrane region" description="Helical" evidence="8">
    <location>
        <begin position="285"/>
        <end position="303"/>
    </location>
</feature>
<keyword evidence="10" id="KW-1185">Reference proteome</keyword>
<dbReference type="Proteomes" id="UP000004080">
    <property type="component" value="Unassembled WGS sequence"/>
</dbReference>
<evidence type="ECO:0000256" key="1">
    <source>
        <dbReference type="ARBA" id="ARBA00004651"/>
    </source>
</evidence>
<evidence type="ECO:0000256" key="7">
    <source>
        <dbReference type="ARBA" id="ARBA00023136"/>
    </source>
</evidence>
<feature type="transmembrane region" description="Helical" evidence="8">
    <location>
        <begin position="315"/>
        <end position="334"/>
    </location>
</feature>
<keyword evidence="4" id="KW-1003">Cell membrane</keyword>
<dbReference type="Gene3D" id="1.10.3470.10">
    <property type="entry name" value="ABC transporter involved in vitamin B12 uptake, BtuC"/>
    <property type="match status" value="1"/>
</dbReference>
<dbReference type="FunFam" id="1.10.3470.10:FF:000001">
    <property type="entry name" value="Vitamin B12 ABC transporter permease BtuC"/>
    <property type="match status" value="1"/>
</dbReference>